<dbReference type="EMBL" id="HBII01038123">
    <property type="protein sequence ID" value="CAE0357247.1"/>
    <property type="molecule type" value="Transcribed_RNA"/>
</dbReference>
<protein>
    <submittedName>
        <fullName evidence="2">Uncharacterized protein</fullName>
    </submittedName>
</protein>
<accession>A0A7S3JM06</accession>
<evidence type="ECO:0000256" key="1">
    <source>
        <dbReference type="SAM" id="MobiDB-lite"/>
    </source>
</evidence>
<feature type="region of interest" description="Disordered" evidence="1">
    <location>
        <begin position="35"/>
        <end position="56"/>
    </location>
</feature>
<reference evidence="2" key="1">
    <citation type="submission" date="2021-01" db="EMBL/GenBank/DDBJ databases">
        <authorList>
            <person name="Corre E."/>
            <person name="Pelletier E."/>
            <person name="Niang G."/>
            <person name="Scheremetjew M."/>
            <person name="Finn R."/>
            <person name="Kale V."/>
            <person name="Holt S."/>
            <person name="Cochrane G."/>
            <person name="Meng A."/>
            <person name="Brown T."/>
            <person name="Cohen L."/>
        </authorList>
    </citation>
    <scope>NUCLEOTIDE SEQUENCE</scope>
    <source>
        <strain evidence="2">FSP1.4</strain>
    </source>
</reference>
<gene>
    <name evidence="2" type="ORF">EHAR0213_LOCUS16164</name>
    <name evidence="3" type="ORF">EHAR0213_LOCUS16166</name>
</gene>
<sequence>MESMDSRYNSKAVEFYRRQLRALCAGKEFKYEQPDYETGRQPVGEGDDFLASGKKKDGDKATELLGQLWSGTKKAAAAGAYLANLGVNKMNK</sequence>
<proteinExistence type="predicted"/>
<name>A0A7S3JM06_9SPIT</name>
<dbReference type="AlphaFoldDB" id="A0A7S3JM06"/>
<dbReference type="EMBL" id="HBII01038121">
    <property type="protein sequence ID" value="CAE0357245.1"/>
    <property type="molecule type" value="Transcribed_RNA"/>
</dbReference>
<evidence type="ECO:0000313" key="2">
    <source>
        <dbReference type="EMBL" id="CAE0357245.1"/>
    </source>
</evidence>
<organism evidence="2">
    <name type="scientific">Euplotes harpa</name>
    <dbReference type="NCBI Taxonomy" id="151035"/>
    <lineage>
        <taxon>Eukaryota</taxon>
        <taxon>Sar</taxon>
        <taxon>Alveolata</taxon>
        <taxon>Ciliophora</taxon>
        <taxon>Intramacronucleata</taxon>
        <taxon>Spirotrichea</taxon>
        <taxon>Hypotrichia</taxon>
        <taxon>Euplotida</taxon>
        <taxon>Euplotidae</taxon>
        <taxon>Euplotes</taxon>
    </lineage>
</organism>
<evidence type="ECO:0000313" key="3">
    <source>
        <dbReference type="EMBL" id="CAE0357247.1"/>
    </source>
</evidence>